<evidence type="ECO:0000256" key="3">
    <source>
        <dbReference type="SAM" id="MobiDB-lite"/>
    </source>
</evidence>
<dbReference type="PANTHER" id="PTHR14270">
    <property type="entry name" value="NONSENSE-MEDIATED MRNA DECAY FACTOR SMG9"/>
    <property type="match status" value="1"/>
</dbReference>
<dbReference type="SUPFAM" id="SSF52540">
    <property type="entry name" value="P-loop containing nucleoside triphosphate hydrolases"/>
    <property type="match status" value="1"/>
</dbReference>
<dbReference type="GeneID" id="102804622"/>
<dbReference type="InterPro" id="IPR027417">
    <property type="entry name" value="P-loop_NTPase"/>
</dbReference>
<sequence>MADMGPGGRRRRRRGGIAVGSVKERPSERDRIGDREKQSDKERVTADRGIREKEMSDKESSVAVQPSKPPIILAKPPERKDSSGIAPPALAVSDKPSVVMIKTRDEVKTTSGTAAMGATSQVTSDSSHGDSHQAPVYHIHRHHTASSSEVSVPQQQLPRLVLPPEMRHSMKLVDDSLQWCDNGMEMLMDQTDFLVVGVMGLQGVGKSTLMSMLAGGVSFNEGTKKYPFRPQSNETKDIGGHQTQGVDFLVTNERVILLDTQPILSASVLDQLIRHEKILPAEITTAENCVELQSLQLAAFLFTVCHVILVVQNWTEDVNMLQFILRAEMLKPPTPSPNIDSSTGSCDDSLDYCPQIGALSLVQSKALANITKDLPDTEANLFLIPLEESRRTVKNEGISSLLSDYKGHPGMEAIIRSFRNTIFSAARPPLAHTSLTEKNWFHYAARTWDGVKKSNLVSEFSRLL</sequence>
<evidence type="ECO:0000313" key="4">
    <source>
        <dbReference type="Proteomes" id="UP000694865"/>
    </source>
</evidence>
<evidence type="ECO:0000256" key="2">
    <source>
        <dbReference type="ARBA" id="ARBA00023161"/>
    </source>
</evidence>
<name>A0ABM0M3L5_SACKO</name>
<evidence type="ECO:0000313" key="5">
    <source>
        <dbReference type="RefSeq" id="XP_006814606.1"/>
    </source>
</evidence>
<evidence type="ECO:0000256" key="1">
    <source>
        <dbReference type="ARBA" id="ARBA00007712"/>
    </source>
</evidence>
<dbReference type="InterPro" id="IPR039177">
    <property type="entry name" value="SMG9"/>
</dbReference>
<dbReference type="Gene3D" id="3.40.50.300">
    <property type="entry name" value="P-loop containing nucleotide triphosphate hydrolases"/>
    <property type="match status" value="1"/>
</dbReference>
<accession>A0ABM0M3L5</accession>
<comment type="similarity">
    <text evidence="1">Belongs to the SMG9 family.</text>
</comment>
<proteinExistence type="inferred from homology"/>
<keyword evidence="2" id="KW-0866">Nonsense-mediated mRNA decay</keyword>
<gene>
    <name evidence="5" type="primary">LOC102804622</name>
</gene>
<dbReference type="PANTHER" id="PTHR14270:SF0">
    <property type="entry name" value="NONSENSE-MEDIATED MRNA DECAY FACTOR SMG9"/>
    <property type="match status" value="1"/>
</dbReference>
<reference evidence="5" key="1">
    <citation type="submission" date="2025-08" db="UniProtKB">
        <authorList>
            <consortium name="RefSeq"/>
        </authorList>
    </citation>
    <scope>IDENTIFICATION</scope>
    <source>
        <tissue evidence="5">Testes</tissue>
    </source>
</reference>
<dbReference type="RefSeq" id="XP_006814606.1">
    <property type="nucleotide sequence ID" value="XM_006814543.1"/>
</dbReference>
<feature type="region of interest" description="Disordered" evidence="3">
    <location>
        <begin position="1"/>
        <end position="91"/>
    </location>
</feature>
<protein>
    <submittedName>
        <fullName evidence="5">Protein SMG9-like</fullName>
    </submittedName>
</protein>
<keyword evidence="4" id="KW-1185">Reference proteome</keyword>
<organism evidence="4 5">
    <name type="scientific">Saccoglossus kowalevskii</name>
    <name type="common">Acorn worm</name>
    <dbReference type="NCBI Taxonomy" id="10224"/>
    <lineage>
        <taxon>Eukaryota</taxon>
        <taxon>Metazoa</taxon>
        <taxon>Hemichordata</taxon>
        <taxon>Enteropneusta</taxon>
        <taxon>Harrimaniidae</taxon>
        <taxon>Saccoglossus</taxon>
    </lineage>
</organism>
<dbReference type="Proteomes" id="UP000694865">
    <property type="component" value="Unplaced"/>
</dbReference>
<feature type="compositionally biased region" description="Basic and acidic residues" evidence="3">
    <location>
        <begin position="22"/>
        <end position="60"/>
    </location>
</feature>